<organism evidence="1 2">
    <name type="scientific">Thelonectria olida</name>
    <dbReference type="NCBI Taxonomy" id="1576542"/>
    <lineage>
        <taxon>Eukaryota</taxon>
        <taxon>Fungi</taxon>
        <taxon>Dikarya</taxon>
        <taxon>Ascomycota</taxon>
        <taxon>Pezizomycotina</taxon>
        <taxon>Sordariomycetes</taxon>
        <taxon>Hypocreomycetidae</taxon>
        <taxon>Hypocreales</taxon>
        <taxon>Nectriaceae</taxon>
        <taxon>Thelonectria</taxon>
    </lineage>
</organism>
<dbReference type="AlphaFoldDB" id="A0A9P9AF68"/>
<sequence length="270" mass="31304">MWQDKSLRFIRKLECLRLPDHARKRIWKGFMEPGNTYQRPLFTRYRINAFEERSCVALSYTWEPSEHEEKRSGYYYVKGRNGRVRHGPGYAQSGHPVGLLGRPITTEEELVLLAQRMSCDLVSDNTGTLELSSRLPHMRAFKILKLLEAITADHWWTRAWTFPENYRGRLAIHLLIPHLPILENQKCSYPSLFGSIPGELRISSVKFHMVATRFSLAFVPTTHDKEKAKETVLRRAPKSTLLLQEMDADGCDVAPKAMSHQIIEDIEERN</sequence>
<reference evidence="1 2" key="1">
    <citation type="journal article" date="2021" name="Nat. Commun.">
        <title>Genetic determinants of endophytism in the Arabidopsis root mycobiome.</title>
        <authorList>
            <person name="Mesny F."/>
            <person name="Miyauchi S."/>
            <person name="Thiergart T."/>
            <person name="Pickel B."/>
            <person name="Atanasova L."/>
            <person name="Karlsson M."/>
            <person name="Huettel B."/>
            <person name="Barry K.W."/>
            <person name="Haridas S."/>
            <person name="Chen C."/>
            <person name="Bauer D."/>
            <person name="Andreopoulos W."/>
            <person name="Pangilinan J."/>
            <person name="LaButti K."/>
            <person name="Riley R."/>
            <person name="Lipzen A."/>
            <person name="Clum A."/>
            <person name="Drula E."/>
            <person name="Henrissat B."/>
            <person name="Kohler A."/>
            <person name="Grigoriev I.V."/>
            <person name="Martin F.M."/>
            <person name="Hacquard S."/>
        </authorList>
    </citation>
    <scope>NUCLEOTIDE SEQUENCE [LARGE SCALE GENOMIC DNA]</scope>
    <source>
        <strain evidence="1 2">MPI-CAGE-CH-0241</strain>
    </source>
</reference>
<evidence type="ECO:0000313" key="2">
    <source>
        <dbReference type="Proteomes" id="UP000777438"/>
    </source>
</evidence>
<keyword evidence="2" id="KW-1185">Reference proteome</keyword>
<gene>
    <name evidence="1" type="ORF">B0T10DRAFT_466391</name>
</gene>
<dbReference type="EMBL" id="JAGPYM010000049">
    <property type="protein sequence ID" value="KAH6871887.1"/>
    <property type="molecule type" value="Genomic_DNA"/>
</dbReference>
<proteinExistence type="predicted"/>
<protein>
    <submittedName>
        <fullName evidence="1">Uncharacterized protein</fullName>
    </submittedName>
</protein>
<accession>A0A9P9AF68</accession>
<evidence type="ECO:0000313" key="1">
    <source>
        <dbReference type="EMBL" id="KAH6871887.1"/>
    </source>
</evidence>
<dbReference type="OrthoDB" id="270167at2759"/>
<comment type="caution">
    <text evidence="1">The sequence shown here is derived from an EMBL/GenBank/DDBJ whole genome shotgun (WGS) entry which is preliminary data.</text>
</comment>
<name>A0A9P9AF68_9HYPO</name>
<dbReference type="Proteomes" id="UP000777438">
    <property type="component" value="Unassembled WGS sequence"/>
</dbReference>